<sequence length="419" mass="47575">MKIRLKTMPTAMLALACVLGASATFAAELPEGTVVEKANLDKIKNDTFEGHTIASLLTEKLEWQIRNWNLKLPLSHAKPVPLDSRYIESTKKYASQVKYDAKTREVTGWVAGVPFPNVAASDPDAGEKLIWNFYYASPEGDVANNKATYLLISGEKGLEQTQDWLFMRYYLKGRLGGDAPVVGDGTTLTKTLFVATAPEDIRGLGTFTVRYDNGKLEDSWAYIRSARRTRRLSGGAWMDPIGGLDQLNDDIYIWNARPSWYRQIKLIGRRWILASSDAKLGYNPSKKGTPEEWPTVDLKEAPYWNPVQKWQPREVWVIEATPPAEHPYSKKIVYMDVNYPRLYMGEAYDKKGEFWKFFNFHMRPTAAQDGIRYVSSVQGETIDFKAKHASIFLFRDYKLNEKSVKEGDVSLSALETIAR</sequence>
<feature type="chain" id="PRO_5047450454" evidence="1">
    <location>
        <begin position="27"/>
        <end position="419"/>
    </location>
</feature>
<reference evidence="2" key="2">
    <citation type="journal article" date="2023" name="Front. Microbiol.">
        <title>Ralstonia chuxiongensis sp. nov., Ralstonia mojiangensis sp. nov., and Ralstonia soli sp. nov., isolated from tobacco fields, are three novel species in the family Burkholderiaceae.</title>
        <authorList>
            <person name="Lu C.H."/>
            <person name="Zhang Y.Y."/>
            <person name="Jiang N."/>
            <person name="Chen W."/>
            <person name="Shao X."/>
            <person name="Zhao Z.M."/>
            <person name="Lu W.L."/>
            <person name="Hu X."/>
            <person name="Xi Y.X."/>
            <person name="Zou S.Y."/>
            <person name="Wei Q.J."/>
            <person name="Lin Z.L."/>
            <person name="Gong L."/>
            <person name="Gai X.T."/>
            <person name="Zhang L.Q."/>
            <person name="Li J.Y."/>
            <person name="Jin Y."/>
            <person name="Xia Z.Y."/>
        </authorList>
    </citation>
    <scope>NUCLEOTIDE SEQUENCE</scope>
    <source>
        <strain evidence="2">21MJYT02-11</strain>
    </source>
</reference>
<dbReference type="PROSITE" id="PS51257">
    <property type="entry name" value="PROKAR_LIPOPROTEIN"/>
    <property type="match status" value="1"/>
</dbReference>
<comment type="caution">
    <text evidence="2">The sequence shown here is derived from an EMBL/GenBank/DDBJ whole genome shotgun (WGS) entry which is preliminary data.</text>
</comment>
<dbReference type="InterPro" id="IPR010752">
    <property type="entry name" value="DUF1329"/>
</dbReference>
<accession>A0ABT1AKV5</accession>
<keyword evidence="3" id="KW-1185">Reference proteome</keyword>
<dbReference type="Gene3D" id="2.50.20.10">
    <property type="entry name" value="Lipoprotein localisation LolA/LolB/LppX"/>
    <property type="match status" value="1"/>
</dbReference>
<name>A0ABT1AKV5_9RALS</name>
<evidence type="ECO:0000313" key="3">
    <source>
        <dbReference type="Proteomes" id="UP001162811"/>
    </source>
</evidence>
<organism evidence="2 3">
    <name type="scientific">Ralstonia soli</name>
    <dbReference type="NCBI Taxonomy" id="2953896"/>
    <lineage>
        <taxon>Bacteria</taxon>
        <taxon>Pseudomonadati</taxon>
        <taxon>Pseudomonadota</taxon>
        <taxon>Betaproteobacteria</taxon>
        <taxon>Burkholderiales</taxon>
        <taxon>Burkholderiaceae</taxon>
        <taxon>Ralstonia</taxon>
    </lineage>
</organism>
<proteinExistence type="predicted"/>
<dbReference type="CDD" id="cd16329">
    <property type="entry name" value="LolA_like"/>
    <property type="match status" value="1"/>
</dbReference>
<dbReference type="RefSeq" id="WP_252680712.1">
    <property type="nucleotide sequence ID" value="NZ_JAMXHT010000004.1"/>
</dbReference>
<keyword evidence="1" id="KW-0732">Signal</keyword>
<reference evidence="2" key="1">
    <citation type="submission" date="2022-06" db="EMBL/GenBank/DDBJ databases">
        <authorList>
            <person name="Lu C.-H."/>
        </authorList>
    </citation>
    <scope>NUCLEOTIDE SEQUENCE</scope>
    <source>
        <strain evidence="2">21MJYT02-11</strain>
    </source>
</reference>
<evidence type="ECO:0000313" key="2">
    <source>
        <dbReference type="EMBL" id="MCO5399060.1"/>
    </source>
</evidence>
<evidence type="ECO:0000256" key="1">
    <source>
        <dbReference type="SAM" id="SignalP"/>
    </source>
</evidence>
<feature type="signal peptide" evidence="1">
    <location>
        <begin position="1"/>
        <end position="26"/>
    </location>
</feature>
<dbReference type="EMBL" id="JAMXHT010000004">
    <property type="protein sequence ID" value="MCO5399060.1"/>
    <property type="molecule type" value="Genomic_DNA"/>
</dbReference>
<gene>
    <name evidence="2" type="ORF">NG900_12735</name>
</gene>
<protein>
    <submittedName>
        <fullName evidence="2">DUF1329 domain-containing protein</fullName>
    </submittedName>
</protein>
<dbReference type="Pfam" id="PF07044">
    <property type="entry name" value="DUF1329"/>
    <property type="match status" value="1"/>
</dbReference>
<dbReference type="Proteomes" id="UP001162811">
    <property type="component" value="Unassembled WGS sequence"/>
</dbReference>